<accession>A0ABV7G1N7</accession>
<keyword evidence="9" id="KW-0406">Ion transport</keyword>
<evidence type="ECO:0000256" key="6">
    <source>
        <dbReference type="ARBA" id="ARBA00022692"/>
    </source>
</evidence>
<evidence type="ECO:0000259" key="17">
    <source>
        <dbReference type="Pfam" id="PF00593"/>
    </source>
</evidence>
<keyword evidence="20" id="KW-1185">Reference proteome</keyword>
<dbReference type="PANTHER" id="PTHR32552:SF68">
    <property type="entry name" value="FERRICHROME OUTER MEMBRANE TRANSPORTER_PHAGE RECEPTOR"/>
    <property type="match status" value="1"/>
</dbReference>
<evidence type="ECO:0000259" key="18">
    <source>
        <dbReference type="Pfam" id="PF07715"/>
    </source>
</evidence>
<comment type="similarity">
    <text evidence="2 14 15">Belongs to the TonB-dependent receptor family.</text>
</comment>
<evidence type="ECO:0000313" key="20">
    <source>
        <dbReference type="Proteomes" id="UP001595593"/>
    </source>
</evidence>
<evidence type="ECO:0000256" key="7">
    <source>
        <dbReference type="ARBA" id="ARBA00022729"/>
    </source>
</evidence>
<dbReference type="SUPFAM" id="SSF56935">
    <property type="entry name" value="Porins"/>
    <property type="match status" value="1"/>
</dbReference>
<organism evidence="19 20">
    <name type="scientific">Teichococcus globiformis</name>
    <dbReference type="NCBI Taxonomy" id="2307229"/>
    <lineage>
        <taxon>Bacteria</taxon>
        <taxon>Pseudomonadati</taxon>
        <taxon>Pseudomonadota</taxon>
        <taxon>Alphaproteobacteria</taxon>
        <taxon>Acetobacterales</taxon>
        <taxon>Roseomonadaceae</taxon>
        <taxon>Roseomonas</taxon>
    </lineage>
</organism>
<evidence type="ECO:0000256" key="16">
    <source>
        <dbReference type="SAM" id="SignalP"/>
    </source>
</evidence>
<reference evidence="20" key="1">
    <citation type="journal article" date="2019" name="Int. J. Syst. Evol. Microbiol.">
        <title>The Global Catalogue of Microorganisms (GCM) 10K type strain sequencing project: providing services to taxonomists for standard genome sequencing and annotation.</title>
        <authorList>
            <consortium name="The Broad Institute Genomics Platform"/>
            <consortium name="The Broad Institute Genome Sequencing Center for Infectious Disease"/>
            <person name="Wu L."/>
            <person name="Ma J."/>
        </authorList>
    </citation>
    <scope>NUCLEOTIDE SEQUENCE [LARGE SCALE GENOMIC DNA]</scope>
    <source>
        <strain evidence="20">KCTC 52094</strain>
    </source>
</reference>
<evidence type="ECO:0000256" key="13">
    <source>
        <dbReference type="ARBA" id="ARBA00023237"/>
    </source>
</evidence>
<evidence type="ECO:0000256" key="9">
    <source>
        <dbReference type="ARBA" id="ARBA00023065"/>
    </source>
</evidence>
<evidence type="ECO:0000256" key="8">
    <source>
        <dbReference type="ARBA" id="ARBA00023004"/>
    </source>
</evidence>
<evidence type="ECO:0000256" key="11">
    <source>
        <dbReference type="ARBA" id="ARBA00023136"/>
    </source>
</evidence>
<dbReference type="Pfam" id="PF07715">
    <property type="entry name" value="Plug"/>
    <property type="match status" value="1"/>
</dbReference>
<comment type="subcellular location">
    <subcellularLocation>
        <location evidence="1 14">Cell outer membrane</location>
        <topology evidence="1 14">Multi-pass membrane protein</topology>
    </subcellularLocation>
</comment>
<evidence type="ECO:0000256" key="12">
    <source>
        <dbReference type="ARBA" id="ARBA00023170"/>
    </source>
</evidence>
<protein>
    <submittedName>
        <fullName evidence="19">TonB-dependent siderophore receptor</fullName>
    </submittedName>
</protein>
<feature type="signal peptide" evidence="16">
    <location>
        <begin position="1"/>
        <end position="35"/>
    </location>
</feature>
<keyword evidence="6 14" id="KW-0812">Transmembrane</keyword>
<evidence type="ECO:0000256" key="3">
    <source>
        <dbReference type="ARBA" id="ARBA00022448"/>
    </source>
</evidence>
<evidence type="ECO:0000256" key="10">
    <source>
        <dbReference type="ARBA" id="ARBA00023077"/>
    </source>
</evidence>
<feature type="domain" description="TonB-dependent receptor plug" evidence="18">
    <location>
        <begin position="75"/>
        <end position="182"/>
    </location>
</feature>
<dbReference type="InterPro" id="IPR039426">
    <property type="entry name" value="TonB-dep_rcpt-like"/>
</dbReference>
<dbReference type="InterPro" id="IPR036942">
    <property type="entry name" value="Beta-barrel_TonB_sf"/>
</dbReference>
<dbReference type="EMBL" id="JBHRTN010000010">
    <property type="protein sequence ID" value="MFC3125596.1"/>
    <property type="molecule type" value="Genomic_DNA"/>
</dbReference>
<dbReference type="InterPro" id="IPR012910">
    <property type="entry name" value="Plug_dom"/>
</dbReference>
<evidence type="ECO:0000256" key="1">
    <source>
        <dbReference type="ARBA" id="ARBA00004571"/>
    </source>
</evidence>
<proteinExistence type="inferred from homology"/>
<feature type="domain" description="TonB-dependent receptor-like beta-barrel" evidence="17">
    <location>
        <begin position="255"/>
        <end position="702"/>
    </location>
</feature>
<feature type="chain" id="PRO_5046673238" evidence="16">
    <location>
        <begin position="36"/>
        <end position="733"/>
    </location>
</feature>
<dbReference type="PROSITE" id="PS52016">
    <property type="entry name" value="TONB_DEPENDENT_REC_3"/>
    <property type="match status" value="1"/>
</dbReference>
<keyword evidence="13 14" id="KW-0998">Cell outer membrane</keyword>
<dbReference type="Proteomes" id="UP001595593">
    <property type="component" value="Unassembled WGS sequence"/>
</dbReference>
<dbReference type="Gene3D" id="2.40.170.20">
    <property type="entry name" value="TonB-dependent receptor, beta-barrel domain"/>
    <property type="match status" value="1"/>
</dbReference>
<keyword evidence="12 19" id="KW-0675">Receptor</keyword>
<evidence type="ECO:0000256" key="2">
    <source>
        <dbReference type="ARBA" id="ARBA00009810"/>
    </source>
</evidence>
<evidence type="ECO:0000256" key="4">
    <source>
        <dbReference type="ARBA" id="ARBA00022452"/>
    </source>
</evidence>
<keyword evidence="4 14" id="KW-1134">Transmembrane beta strand</keyword>
<keyword evidence="11 14" id="KW-0472">Membrane</keyword>
<keyword evidence="5" id="KW-0410">Iron transport</keyword>
<evidence type="ECO:0000313" key="19">
    <source>
        <dbReference type="EMBL" id="MFC3125596.1"/>
    </source>
</evidence>
<keyword evidence="10 15" id="KW-0798">TonB box</keyword>
<keyword evidence="3 14" id="KW-0813">Transport</keyword>
<dbReference type="RefSeq" id="WP_379596409.1">
    <property type="nucleotide sequence ID" value="NZ_JBHRTN010000010.1"/>
</dbReference>
<keyword evidence="8" id="KW-0408">Iron</keyword>
<evidence type="ECO:0000256" key="14">
    <source>
        <dbReference type="PROSITE-ProRule" id="PRU01360"/>
    </source>
</evidence>
<gene>
    <name evidence="19" type="ORF">ACFOD4_11020</name>
</gene>
<dbReference type="Gene3D" id="2.170.130.10">
    <property type="entry name" value="TonB-dependent receptor, plug domain"/>
    <property type="match status" value="1"/>
</dbReference>
<evidence type="ECO:0000256" key="5">
    <source>
        <dbReference type="ARBA" id="ARBA00022496"/>
    </source>
</evidence>
<name>A0ABV7G1N7_9PROT</name>
<dbReference type="NCBIfam" id="TIGR01783">
    <property type="entry name" value="TonB-siderophor"/>
    <property type="match status" value="1"/>
</dbReference>
<dbReference type="Pfam" id="PF00593">
    <property type="entry name" value="TonB_dep_Rec_b-barrel"/>
    <property type="match status" value="1"/>
</dbReference>
<dbReference type="InterPro" id="IPR000531">
    <property type="entry name" value="Beta-barrel_TonB"/>
</dbReference>
<dbReference type="PANTHER" id="PTHR32552">
    <property type="entry name" value="FERRICHROME IRON RECEPTOR-RELATED"/>
    <property type="match status" value="1"/>
</dbReference>
<sequence length="733" mass="79690">MRRIPFHITRSQAGRAALLGSAAMVLALSIAPVRAQGALELPTVEVGATAWRSWEHVPGYVAPQTTTGSKVDVPLIEAPQSVGVVTRDQMDDQAAQTVSDALRYTAGVLPEVRPSGRYDSVFVRGFGGGGTDAAYVNFLDGLRMGRGANYAVPNVDPWLLERIEVLRGPASVLYGQTGAGGIVNLVSRRPAADQVQEVRIEAGSNGRLMAGFDLGGRANDEGTVLFRLTGMGRINDTQYDYISEQRLAIAPAITWRPDDNTSFTVLASFQDDPEAGFYNFVPASGTVLFNPNGRLGSNLFVGDPNYQKESKRQATIGYQLEHRFDEVWTARQNFRFGTIASNREIVTMGAPIGGPNGAVWNRRALFAREHAYTFALDNQLQAEFDTGALRHVVLAGLDWSRAQSKSRIGVSTNVPTLNLYAPVYWQNIAAPTAVTPTSNITDQLGLYLQDLISYDRWRLNIGLRHDWATSEANQRAAGTHTSQSDSATTWRAGLLYLFDNGLAPYVSYSTSFLPNSGTFSPARGGNPFDPTEGEQYEAGIKYQPPGRSSFVQAAIYHITQKNVLTQDPNSLLFSIQEGEIRSRGFELEGRAALTEGLHVIGSYSYIDAEITRSTQAGVQGNPVPQVPHHIASGWANYTFRDGPLRGLSFGGGVRYVGETSGTNTDSFKVPEVTLFDAAIRYDLGAVLPKADGLQLTVNGTNLGDKEFVASCSTATNCFFGQRRLILAGVNYRW</sequence>
<comment type="caution">
    <text evidence="19">The sequence shown here is derived from an EMBL/GenBank/DDBJ whole genome shotgun (WGS) entry which is preliminary data.</text>
</comment>
<dbReference type="InterPro" id="IPR010105">
    <property type="entry name" value="TonB_sidphr_rcpt"/>
</dbReference>
<keyword evidence="7 16" id="KW-0732">Signal</keyword>
<dbReference type="InterPro" id="IPR037066">
    <property type="entry name" value="Plug_dom_sf"/>
</dbReference>
<evidence type="ECO:0000256" key="15">
    <source>
        <dbReference type="RuleBase" id="RU003357"/>
    </source>
</evidence>
<dbReference type="CDD" id="cd01347">
    <property type="entry name" value="ligand_gated_channel"/>
    <property type="match status" value="1"/>
</dbReference>